<name>A0A542XLG0_SALAC</name>
<dbReference type="AlphaFoldDB" id="A0A542XLG0"/>
<reference evidence="7 10" key="2">
    <citation type="submission" date="2021-03" db="EMBL/GenBank/DDBJ databases">
        <title>Whole genome shotgun sequence of Salinispora arenicola NBRC 105043.</title>
        <authorList>
            <person name="Komaki H."/>
            <person name="Tamura T."/>
        </authorList>
    </citation>
    <scope>NUCLEOTIDE SEQUENCE [LARGE SCALE GENOMIC DNA]</scope>
    <source>
        <strain evidence="7 10">NBRC 105043</strain>
    </source>
</reference>
<comment type="similarity">
    <text evidence="1">Belongs to the peptidase C40 family.</text>
</comment>
<dbReference type="PANTHER" id="PTHR47359">
    <property type="entry name" value="PEPTIDOGLYCAN DL-ENDOPEPTIDASE CWLO"/>
    <property type="match status" value="1"/>
</dbReference>
<dbReference type="Gene3D" id="3.90.1720.10">
    <property type="entry name" value="endopeptidase domain like (from Nostoc punctiforme)"/>
    <property type="match status" value="1"/>
</dbReference>
<evidence type="ECO:0000259" key="6">
    <source>
        <dbReference type="PROSITE" id="PS51935"/>
    </source>
</evidence>
<dbReference type="EMBL" id="VFOL01000001">
    <property type="protein sequence ID" value="TQL36677.1"/>
    <property type="molecule type" value="Genomic_DNA"/>
</dbReference>
<keyword evidence="10" id="KW-1185">Reference proteome</keyword>
<evidence type="ECO:0000313" key="7">
    <source>
        <dbReference type="EMBL" id="GIM87565.1"/>
    </source>
</evidence>
<accession>A0A542XLG0</accession>
<gene>
    <name evidence="8" type="ORF">FB564_1787</name>
    <name evidence="7" type="ORF">Sar04_43010</name>
</gene>
<dbReference type="InterPro" id="IPR051794">
    <property type="entry name" value="PG_Endopeptidase_C40"/>
</dbReference>
<evidence type="ECO:0000256" key="2">
    <source>
        <dbReference type="ARBA" id="ARBA00022670"/>
    </source>
</evidence>
<keyword evidence="3" id="KW-0378">Hydrolase</keyword>
<protein>
    <submittedName>
        <fullName evidence="8">NlpC/P60 family protein</fullName>
    </submittedName>
</protein>
<evidence type="ECO:0000313" key="9">
    <source>
        <dbReference type="Proteomes" id="UP000315983"/>
    </source>
</evidence>
<dbReference type="Pfam" id="PF00877">
    <property type="entry name" value="NLPC_P60"/>
    <property type="match status" value="1"/>
</dbReference>
<dbReference type="EMBL" id="BOQM01000044">
    <property type="protein sequence ID" value="GIM87565.1"/>
    <property type="molecule type" value="Genomic_DNA"/>
</dbReference>
<dbReference type="SUPFAM" id="SSF54001">
    <property type="entry name" value="Cysteine proteinases"/>
    <property type="match status" value="1"/>
</dbReference>
<dbReference type="Proteomes" id="UP000315983">
    <property type="component" value="Unassembled WGS sequence"/>
</dbReference>
<evidence type="ECO:0000313" key="10">
    <source>
        <dbReference type="Proteomes" id="UP000677457"/>
    </source>
</evidence>
<proteinExistence type="inferred from homology"/>
<dbReference type="GO" id="GO:0008234">
    <property type="term" value="F:cysteine-type peptidase activity"/>
    <property type="evidence" value="ECO:0007669"/>
    <property type="project" value="UniProtKB-KW"/>
</dbReference>
<feature type="domain" description="NlpC/P60" evidence="6">
    <location>
        <begin position="28"/>
        <end position="160"/>
    </location>
</feature>
<dbReference type="InterPro" id="IPR038765">
    <property type="entry name" value="Papain-like_cys_pep_sf"/>
</dbReference>
<evidence type="ECO:0000256" key="3">
    <source>
        <dbReference type="ARBA" id="ARBA00022801"/>
    </source>
</evidence>
<dbReference type="GO" id="GO:0006508">
    <property type="term" value="P:proteolysis"/>
    <property type="evidence" value="ECO:0007669"/>
    <property type="project" value="UniProtKB-KW"/>
</dbReference>
<evidence type="ECO:0000256" key="5">
    <source>
        <dbReference type="SAM" id="MobiDB-lite"/>
    </source>
</evidence>
<reference evidence="8 9" key="1">
    <citation type="submission" date="2019-06" db="EMBL/GenBank/DDBJ databases">
        <title>Sequencing the genomes of 1000 actinobacteria strains.</title>
        <authorList>
            <person name="Klenk H.-P."/>
        </authorList>
    </citation>
    <scope>NUCLEOTIDE SEQUENCE [LARGE SCALE GENOMIC DNA]</scope>
    <source>
        <strain evidence="8 9">DSM 44819</strain>
    </source>
</reference>
<evidence type="ECO:0000256" key="1">
    <source>
        <dbReference type="ARBA" id="ARBA00007074"/>
    </source>
</evidence>
<feature type="compositionally biased region" description="Gly residues" evidence="5">
    <location>
        <begin position="1"/>
        <end position="11"/>
    </location>
</feature>
<feature type="region of interest" description="Disordered" evidence="5">
    <location>
        <begin position="1"/>
        <end position="25"/>
    </location>
</feature>
<dbReference type="Proteomes" id="UP000677457">
    <property type="component" value="Unassembled WGS sequence"/>
</dbReference>
<sequence length="162" mass="16695">MGGDGGVGRPGGDPPTIPPGFTLPDHTPTPVIVAVRWALAQVGTPYVFGGDCTSPHSGEAARQCDCSSLMQKAYGAAGFQLPRTTRDQVHAGTAVSDATAIRPGDLIFIPGSEGTVARPRHVGMAIGSGLIVQAPETGDVVQTSELSAWTDRIAAIRRIVPQ</sequence>
<organism evidence="8 9">
    <name type="scientific">Salinispora arenicola</name>
    <dbReference type="NCBI Taxonomy" id="168697"/>
    <lineage>
        <taxon>Bacteria</taxon>
        <taxon>Bacillati</taxon>
        <taxon>Actinomycetota</taxon>
        <taxon>Actinomycetes</taxon>
        <taxon>Micromonosporales</taxon>
        <taxon>Micromonosporaceae</taxon>
        <taxon>Salinispora</taxon>
    </lineage>
</organism>
<dbReference type="PROSITE" id="PS51935">
    <property type="entry name" value="NLPC_P60"/>
    <property type="match status" value="1"/>
</dbReference>
<evidence type="ECO:0000313" key="8">
    <source>
        <dbReference type="EMBL" id="TQL36677.1"/>
    </source>
</evidence>
<comment type="caution">
    <text evidence="8">The sequence shown here is derived from an EMBL/GenBank/DDBJ whole genome shotgun (WGS) entry which is preliminary data.</text>
</comment>
<keyword evidence="2" id="KW-0645">Protease</keyword>
<evidence type="ECO:0000256" key="4">
    <source>
        <dbReference type="ARBA" id="ARBA00022807"/>
    </source>
</evidence>
<dbReference type="InterPro" id="IPR000064">
    <property type="entry name" value="NLP_P60_dom"/>
</dbReference>
<dbReference type="PANTHER" id="PTHR47359:SF3">
    <property type="entry name" value="NLP_P60 DOMAIN-CONTAINING PROTEIN-RELATED"/>
    <property type="match status" value="1"/>
</dbReference>
<keyword evidence="4" id="KW-0788">Thiol protease</keyword>